<dbReference type="Pfam" id="PF25155">
    <property type="entry name" value="NTF2_YvbJ"/>
    <property type="match status" value="1"/>
</dbReference>
<feature type="domain" description="TcaA protein NTF2-like" evidence="8">
    <location>
        <begin position="524"/>
        <end position="637"/>
    </location>
</feature>
<comment type="caution">
    <text evidence="11">The sequence shown here is derived from an EMBL/GenBank/DDBJ whole genome shotgun (WGS) entry which is preliminary data.</text>
</comment>
<organism evidence="11 12">
    <name type="scientific">Evansella tamaricis</name>
    <dbReference type="NCBI Taxonomy" id="2069301"/>
    <lineage>
        <taxon>Bacteria</taxon>
        <taxon>Bacillati</taxon>
        <taxon>Bacillota</taxon>
        <taxon>Bacilli</taxon>
        <taxon>Bacillales</taxon>
        <taxon>Bacillaceae</taxon>
        <taxon>Evansella</taxon>
    </lineage>
</organism>
<feature type="compositionally biased region" description="Polar residues" evidence="6">
    <location>
        <begin position="25"/>
        <end position="37"/>
    </location>
</feature>
<feature type="compositionally biased region" description="Polar residues" evidence="6">
    <location>
        <begin position="65"/>
        <end position="76"/>
    </location>
</feature>
<protein>
    <recommendedName>
        <fullName evidence="13">Zinc-ribbon domain-containing protein</fullName>
    </recommendedName>
</protein>
<dbReference type="EMBL" id="JAHQCS010000109">
    <property type="protein sequence ID" value="MBU9712752.1"/>
    <property type="molecule type" value="Genomic_DNA"/>
</dbReference>
<keyword evidence="5" id="KW-0472">Membrane</keyword>
<reference evidence="11 12" key="1">
    <citation type="submission" date="2021-06" db="EMBL/GenBank/DDBJ databases">
        <title>Bacillus sp. RD4P76, an endophyte from a halophyte.</title>
        <authorList>
            <person name="Sun J.-Q."/>
        </authorList>
    </citation>
    <scope>NUCLEOTIDE SEQUENCE [LARGE SCALE GENOMIC DNA]</scope>
    <source>
        <strain evidence="11 12">CGMCC 1.15917</strain>
    </source>
</reference>
<sequence length="648" mass="74500">MQFCTSCGVKLKKKTPFCTECGAKLTTSDPPQSNQSGEKLGQAAINSSDPQQQRNNDSKMGEPVSRSQHQPVQSAKPSKPLSKKTKILLSSVGAVLLLFFGLFKLGESLTDSDKALASFIEAVETEDVEYLVDHLKSQDENLEVTDKIVEDFLEYINENPFVKNDLMFELERAADVFNGTAPEDSYYPNSFLTFEQHGKKFFIYDNYEFFLHPQSLNLYTNYSDLTFFINEEEVVPLYIEGEYVTLGSFLPGVYDIKGVLKTDFMELEKDLQVNLFYEVSTDFYLDIDYISIDTTLTDVSVFINGKDTGMILQPDGDSFGPVLLDGSMEFHLEREAPFGKMVSPSYSINEYYYYPVFTLLEDQQNAVFETINDHLFQWGTARASHDKSGLEHVMGYYEEYLFNSIDNLISYNEFYFGQPVKTTFDVSSLQVYYNDGNWITSVSVMEEWKGTYVSSNGNTYSQDDIHELNYSLTYNEGNKKWIMSHVDPLWGYFDETNLKEFTFEGNDQQEAVAEQIMALTAQNEENFQSLFYSFVSNSVDAINNRDFSIVSPWVDPDNADYRKEMSDYIDYLDTRDIYEDFIDVEVKKVDRESDDLFHVSTYEEYVIYYGDGSAKFKGFDSEYLVRLTGDGLKVHKLLKTTEVESKDW</sequence>
<dbReference type="Pfam" id="PF22819">
    <property type="entry name" value="TcaA_5th"/>
    <property type="match status" value="1"/>
</dbReference>
<keyword evidence="12" id="KW-1185">Reference proteome</keyword>
<feature type="domain" description="TcaA second" evidence="7">
    <location>
        <begin position="113"/>
        <end position="209"/>
    </location>
</feature>
<dbReference type="Pfam" id="PF22820">
    <property type="entry name" value="TcaA_3rd_4th"/>
    <property type="match status" value="1"/>
</dbReference>
<evidence type="ECO:0000259" key="8">
    <source>
        <dbReference type="Pfam" id="PF22819"/>
    </source>
</evidence>
<evidence type="ECO:0000256" key="4">
    <source>
        <dbReference type="ARBA" id="ARBA00022989"/>
    </source>
</evidence>
<name>A0ABS6JGH8_9BACI</name>
<evidence type="ECO:0000256" key="5">
    <source>
        <dbReference type="ARBA" id="ARBA00023136"/>
    </source>
</evidence>
<feature type="domain" description="TcaA 4th" evidence="9">
    <location>
        <begin position="286"/>
        <end position="353"/>
    </location>
</feature>
<evidence type="ECO:0000256" key="2">
    <source>
        <dbReference type="ARBA" id="ARBA00022475"/>
    </source>
</evidence>
<feature type="domain" description="YvbJ-like NTF2-like" evidence="10">
    <location>
        <begin position="367"/>
        <end position="486"/>
    </location>
</feature>
<evidence type="ECO:0008006" key="13">
    <source>
        <dbReference type="Google" id="ProtNLM"/>
    </source>
</evidence>
<feature type="region of interest" description="Disordered" evidence="6">
    <location>
        <begin position="23"/>
        <end position="79"/>
    </location>
</feature>
<evidence type="ECO:0000313" key="12">
    <source>
        <dbReference type="Proteomes" id="UP000784880"/>
    </source>
</evidence>
<dbReference type="Pfam" id="PF22813">
    <property type="entry name" value="TcaA_2nd"/>
    <property type="match status" value="1"/>
</dbReference>
<keyword evidence="2" id="KW-1003">Cell membrane</keyword>
<dbReference type="InterPro" id="IPR054530">
    <property type="entry name" value="TcaA_4th"/>
</dbReference>
<proteinExistence type="predicted"/>
<dbReference type="Proteomes" id="UP000784880">
    <property type="component" value="Unassembled WGS sequence"/>
</dbReference>
<dbReference type="InterPro" id="IPR054529">
    <property type="entry name" value="TcaA_2nd"/>
</dbReference>
<evidence type="ECO:0000259" key="9">
    <source>
        <dbReference type="Pfam" id="PF22820"/>
    </source>
</evidence>
<keyword evidence="4" id="KW-1133">Transmembrane helix</keyword>
<dbReference type="InterPro" id="IPR054528">
    <property type="entry name" value="TcaA_5th"/>
</dbReference>
<dbReference type="InterPro" id="IPR056902">
    <property type="entry name" value="NTF2_YvbJ"/>
</dbReference>
<evidence type="ECO:0000256" key="3">
    <source>
        <dbReference type="ARBA" id="ARBA00022692"/>
    </source>
</evidence>
<evidence type="ECO:0000256" key="1">
    <source>
        <dbReference type="ARBA" id="ARBA00004162"/>
    </source>
</evidence>
<feature type="compositionally biased region" description="Polar residues" evidence="6">
    <location>
        <begin position="44"/>
        <end position="55"/>
    </location>
</feature>
<keyword evidence="3" id="KW-0812">Transmembrane</keyword>
<evidence type="ECO:0000259" key="10">
    <source>
        <dbReference type="Pfam" id="PF25155"/>
    </source>
</evidence>
<dbReference type="PANTHER" id="PTHR40038">
    <property type="entry name" value="MEMBRANE-ASSOCIATED PROTEIN TCAA"/>
    <property type="match status" value="1"/>
</dbReference>
<accession>A0ABS6JGH8</accession>
<dbReference type="RefSeq" id="WP_217066929.1">
    <property type="nucleotide sequence ID" value="NZ_JAHQCS010000109.1"/>
</dbReference>
<evidence type="ECO:0000256" key="6">
    <source>
        <dbReference type="SAM" id="MobiDB-lite"/>
    </source>
</evidence>
<dbReference type="PANTHER" id="PTHR40038:SF1">
    <property type="entry name" value="MEMBRANE-ASSOCIATED PROTEIN TCAA"/>
    <property type="match status" value="1"/>
</dbReference>
<evidence type="ECO:0000259" key="7">
    <source>
        <dbReference type="Pfam" id="PF22813"/>
    </source>
</evidence>
<evidence type="ECO:0000313" key="11">
    <source>
        <dbReference type="EMBL" id="MBU9712752.1"/>
    </source>
</evidence>
<gene>
    <name evidence="11" type="ORF">KS419_13555</name>
</gene>
<comment type="subcellular location">
    <subcellularLocation>
        <location evidence="1">Cell membrane</location>
        <topology evidence="1">Single-pass membrane protein</topology>
    </subcellularLocation>
</comment>